<dbReference type="Proteomes" id="UP000557307">
    <property type="component" value="Unassembled WGS sequence"/>
</dbReference>
<organism evidence="2 3">
    <name type="scientific">Rhabdobacter roseus</name>
    <dbReference type="NCBI Taxonomy" id="1655419"/>
    <lineage>
        <taxon>Bacteria</taxon>
        <taxon>Pseudomonadati</taxon>
        <taxon>Bacteroidota</taxon>
        <taxon>Cytophagia</taxon>
        <taxon>Cytophagales</taxon>
        <taxon>Cytophagaceae</taxon>
        <taxon>Rhabdobacter</taxon>
    </lineage>
</organism>
<comment type="caution">
    <text evidence="2">The sequence shown here is derived from an EMBL/GenBank/DDBJ whole genome shotgun (WGS) entry which is preliminary data.</text>
</comment>
<dbReference type="InterPro" id="IPR024559">
    <property type="entry name" value="DUF3846"/>
</dbReference>
<accession>A0A840TRV4</accession>
<dbReference type="RefSeq" id="WP_184178818.1">
    <property type="nucleotide sequence ID" value="NZ_JACHGF010000013.1"/>
</dbReference>
<gene>
    <name evidence="2" type="ORF">HNQ92_005238</name>
</gene>
<feature type="domain" description="DUF3846" evidence="1">
    <location>
        <begin position="4"/>
        <end position="96"/>
    </location>
</feature>
<reference evidence="2 3" key="1">
    <citation type="submission" date="2020-08" db="EMBL/GenBank/DDBJ databases">
        <title>Genomic Encyclopedia of Type Strains, Phase IV (KMG-IV): sequencing the most valuable type-strain genomes for metagenomic binning, comparative biology and taxonomic classification.</title>
        <authorList>
            <person name="Goeker M."/>
        </authorList>
    </citation>
    <scope>NUCLEOTIDE SEQUENCE [LARGE SCALE GENOMIC DNA]</scope>
    <source>
        <strain evidence="2 3">DSM 105074</strain>
    </source>
</reference>
<sequence length="121" mass="13791">MFISAIKIDVVKKEVYQIQIEDTLEAMYEAIDCQIVERVVINRNNDLWLDEEGLLHHPQPPKFWFKGANTPITGNGLICGFNGEGQMISTTLSVEEIESQILFLGNSHLEPRCGFIPWDEL</sequence>
<name>A0A840TRV4_9BACT</name>
<evidence type="ECO:0000313" key="3">
    <source>
        <dbReference type="Proteomes" id="UP000557307"/>
    </source>
</evidence>
<evidence type="ECO:0000259" key="1">
    <source>
        <dbReference type="Pfam" id="PF12957"/>
    </source>
</evidence>
<dbReference type="Pfam" id="PF12957">
    <property type="entry name" value="DUF3846"/>
    <property type="match status" value="1"/>
</dbReference>
<dbReference type="AlphaFoldDB" id="A0A840TRV4"/>
<protein>
    <recommendedName>
        <fullName evidence="1">DUF3846 domain-containing protein</fullName>
    </recommendedName>
</protein>
<evidence type="ECO:0000313" key="2">
    <source>
        <dbReference type="EMBL" id="MBB5287076.1"/>
    </source>
</evidence>
<proteinExistence type="predicted"/>
<keyword evidence="3" id="KW-1185">Reference proteome</keyword>
<dbReference type="EMBL" id="JACHGF010000013">
    <property type="protein sequence ID" value="MBB5287076.1"/>
    <property type="molecule type" value="Genomic_DNA"/>
</dbReference>